<evidence type="ECO:0000313" key="3">
    <source>
        <dbReference type="EMBL" id="RGC32666.1"/>
    </source>
</evidence>
<organism evidence="3 4">
    <name type="scientific">Hungatella hathewayi</name>
    <dbReference type="NCBI Taxonomy" id="154046"/>
    <lineage>
        <taxon>Bacteria</taxon>
        <taxon>Bacillati</taxon>
        <taxon>Bacillota</taxon>
        <taxon>Clostridia</taxon>
        <taxon>Lachnospirales</taxon>
        <taxon>Lachnospiraceae</taxon>
        <taxon>Hungatella</taxon>
    </lineage>
</organism>
<dbReference type="Pfam" id="PF00248">
    <property type="entry name" value="Aldo_ket_red"/>
    <property type="match status" value="1"/>
</dbReference>
<dbReference type="PRINTS" id="PR00069">
    <property type="entry name" value="ALDKETRDTASE"/>
</dbReference>
<dbReference type="InterPro" id="IPR023210">
    <property type="entry name" value="NADP_OxRdtase_dom"/>
</dbReference>
<dbReference type="SUPFAM" id="SSF51430">
    <property type="entry name" value="NAD(P)-linked oxidoreductase"/>
    <property type="match status" value="1"/>
</dbReference>
<dbReference type="PANTHER" id="PTHR43364">
    <property type="entry name" value="NADH-SPECIFIC METHYLGLYOXAL REDUCTASE-RELATED"/>
    <property type="match status" value="1"/>
</dbReference>
<sequence>MKDDFYTRLPLVEKPVSRIFFGTAFGSFMMGREQNELLDSMLGAGITAFDTAHNYLGAETSLGKWIEKSDNREKIVLLTKCAHPSIFGRSRVNEREIKSDLNRSLQQLHTDYVDIFLLHRDDPSVPAGEIVEVLNELHEKGKIRAFGGSNWRYERIAEANEYADKHGLIPFAVSSPNYGLAEQIGDPWGGGCESITGSSHKGDRDWYRNTQMPVIAYSSLARGLFSGRLKSDDLSDIDNVLDDAGKKGYACEENFERLRRCEELAERKQVNVAQIAMAWIFRQDINAFAIVSTKSIERMRENINAYELNLTPEECKYLNLEVNAL</sequence>
<dbReference type="EMBL" id="QVIA01000008">
    <property type="protein sequence ID" value="RGC32666.1"/>
    <property type="molecule type" value="Genomic_DNA"/>
</dbReference>
<dbReference type="AlphaFoldDB" id="A0A3E2WXB6"/>
<gene>
    <name evidence="3" type="ORF">DWX41_08865</name>
</gene>
<accession>A0A3E2WXB6</accession>
<comment type="caution">
    <text evidence="3">The sequence shown here is derived from an EMBL/GenBank/DDBJ whole genome shotgun (WGS) entry which is preliminary data.</text>
</comment>
<feature type="domain" description="NADP-dependent oxidoreductase" evidence="2">
    <location>
        <begin position="19"/>
        <end position="318"/>
    </location>
</feature>
<protein>
    <submittedName>
        <fullName evidence="3">Aldo/keto reductase</fullName>
    </submittedName>
</protein>
<dbReference type="RefSeq" id="WP_025655775.1">
    <property type="nucleotide sequence ID" value="NZ_QVIA01000008.1"/>
</dbReference>
<evidence type="ECO:0000256" key="1">
    <source>
        <dbReference type="ARBA" id="ARBA00023002"/>
    </source>
</evidence>
<dbReference type="GO" id="GO:0016491">
    <property type="term" value="F:oxidoreductase activity"/>
    <property type="evidence" value="ECO:0007669"/>
    <property type="project" value="UniProtKB-KW"/>
</dbReference>
<proteinExistence type="predicted"/>
<dbReference type="Proteomes" id="UP000261111">
    <property type="component" value="Unassembled WGS sequence"/>
</dbReference>
<dbReference type="Gene3D" id="3.20.20.100">
    <property type="entry name" value="NADP-dependent oxidoreductase domain"/>
    <property type="match status" value="1"/>
</dbReference>
<keyword evidence="1" id="KW-0560">Oxidoreductase</keyword>
<reference evidence="3 4" key="1">
    <citation type="submission" date="2018-08" db="EMBL/GenBank/DDBJ databases">
        <title>A genome reference for cultivated species of the human gut microbiota.</title>
        <authorList>
            <person name="Zou Y."/>
            <person name="Xue W."/>
            <person name="Luo G."/>
        </authorList>
    </citation>
    <scope>NUCLEOTIDE SEQUENCE [LARGE SCALE GENOMIC DNA]</scope>
    <source>
        <strain evidence="3 4">AF19-21</strain>
    </source>
</reference>
<dbReference type="GO" id="GO:0005829">
    <property type="term" value="C:cytosol"/>
    <property type="evidence" value="ECO:0007669"/>
    <property type="project" value="TreeGrafter"/>
</dbReference>
<evidence type="ECO:0000313" key="4">
    <source>
        <dbReference type="Proteomes" id="UP000261111"/>
    </source>
</evidence>
<dbReference type="InterPro" id="IPR036812">
    <property type="entry name" value="NAD(P)_OxRdtase_dom_sf"/>
</dbReference>
<dbReference type="InterPro" id="IPR020471">
    <property type="entry name" value="AKR"/>
</dbReference>
<dbReference type="PANTHER" id="PTHR43364:SF4">
    <property type="entry name" value="NAD(P)-LINKED OXIDOREDUCTASE SUPERFAMILY PROTEIN"/>
    <property type="match status" value="1"/>
</dbReference>
<dbReference type="GeneID" id="93336010"/>
<dbReference type="CDD" id="cd19082">
    <property type="entry name" value="AKR_AKR10A1_2"/>
    <property type="match status" value="1"/>
</dbReference>
<evidence type="ECO:0000259" key="2">
    <source>
        <dbReference type="Pfam" id="PF00248"/>
    </source>
</evidence>
<name>A0A3E2WXB6_9FIRM</name>
<dbReference type="InterPro" id="IPR050523">
    <property type="entry name" value="AKR_Detox_Biosynth"/>
</dbReference>